<protein>
    <submittedName>
        <fullName evidence="2">Uncharacterized protein</fullName>
    </submittedName>
</protein>
<dbReference type="Proteomes" id="UP000580250">
    <property type="component" value="Unassembled WGS sequence"/>
</dbReference>
<feature type="region of interest" description="Disordered" evidence="1">
    <location>
        <begin position="1"/>
        <end position="46"/>
    </location>
</feature>
<dbReference type="AlphaFoldDB" id="A0A6V7UU29"/>
<name>A0A6V7UU29_MELEN</name>
<evidence type="ECO:0000256" key="1">
    <source>
        <dbReference type="SAM" id="MobiDB-lite"/>
    </source>
</evidence>
<evidence type="ECO:0000313" key="3">
    <source>
        <dbReference type="Proteomes" id="UP000580250"/>
    </source>
</evidence>
<sequence length="74" mass="8377">MAQKRSSKSSSSSTSTTAIPLRDGNVPHHNYNYHPSSPTSQHHYFPPKPPNIIKINIEIHIIHNLKIIEDIIII</sequence>
<comment type="caution">
    <text evidence="2">The sequence shown here is derived from an EMBL/GenBank/DDBJ whole genome shotgun (WGS) entry which is preliminary data.</text>
</comment>
<proteinExistence type="predicted"/>
<feature type="compositionally biased region" description="Polar residues" evidence="1">
    <location>
        <begin position="33"/>
        <end position="42"/>
    </location>
</feature>
<reference evidence="2 3" key="1">
    <citation type="submission" date="2020-08" db="EMBL/GenBank/DDBJ databases">
        <authorList>
            <person name="Koutsovoulos G."/>
            <person name="Danchin GJ E."/>
        </authorList>
    </citation>
    <scope>NUCLEOTIDE SEQUENCE [LARGE SCALE GENOMIC DNA]</scope>
</reference>
<gene>
    <name evidence="2" type="ORF">MENT_LOCUS16803</name>
</gene>
<feature type="compositionally biased region" description="Low complexity" evidence="1">
    <location>
        <begin position="8"/>
        <end position="17"/>
    </location>
</feature>
<organism evidence="2 3">
    <name type="scientific">Meloidogyne enterolobii</name>
    <name type="common">Root-knot nematode worm</name>
    <name type="synonym">Meloidogyne mayaguensis</name>
    <dbReference type="NCBI Taxonomy" id="390850"/>
    <lineage>
        <taxon>Eukaryota</taxon>
        <taxon>Metazoa</taxon>
        <taxon>Ecdysozoa</taxon>
        <taxon>Nematoda</taxon>
        <taxon>Chromadorea</taxon>
        <taxon>Rhabditida</taxon>
        <taxon>Tylenchina</taxon>
        <taxon>Tylenchomorpha</taxon>
        <taxon>Tylenchoidea</taxon>
        <taxon>Meloidogynidae</taxon>
        <taxon>Meloidogyninae</taxon>
        <taxon>Meloidogyne</taxon>
    </lineage>
</organism>
<accession>A0A6V7UU29</accession>
<dbReference type="EMBL" id="CAJEWN010000106">
    <property type="protein sequence ID" value="CAD2164848.1"/>
    <property type="molecule type" value="Genomic_DNA"/>
</dbReference>
<evidence type="ECO:0000313" key="2">
    <source>
        <dbReference type="EMBL" id="CAD2164848.1"/>
    </source>
</evidence>